<feature type="transmembrane region" description="Helical" evidence="7">
    <location>
        <begin position="303"/>
        <end position="328"/>
    </location>
</feature>
<dbReference type="GO" id="GO:0016020">
    <property type="term" value="C:membrane"/>
    <property type="evidence" value="ECO:0007669"/>
    <property type="project" value="UniProtKB-SubCell"/>
</dbReference>
<keyword evidence="4 7" id="KW-1133">Transmembrane helix</keyword>
<evidence type="ECO:0000256" key="6">
    <source>
        <dbReference type="SAM" id="MobiDB-lite"/>
    </source>
</evidence>
<dbReference type="Pfam" id="PF01594">
    <property type="entry name" value="AI-2E_transport"/>
    <property type="match status" value="1"/>
</dbReference>
<evidence type="ECO:0000256" key="2">
    <source>
        <dbReference type="ARBA" id="ARBA00009773"/>
    </source>
</evidence>
<dbReference type="Proteomes" id="UP000226442">
    <property type="component" value="Unassembled WGS sequence"/>
</dbReference>
<name>A0A2G4F461_9CYAN</name>
<evidence type="ECO:0000256" key="7">
    <source>
        <dbReference type="SAM" id="Phobius"/>
    </source>
</evidence>
<evidence type="ECO:0000256" key="3">
    <source>
        <dbReference type="ARBA" id="ARBA00022692"/>
    </source>
</evidence>
<evidence type="ECO:0000256" key="5">
    <source>
        <dbReference type="ARBA" id="ARBA00023136"/>
    </source>
</evidence>
<feature type="transmembrane region" description="Helical" evidence="7">
    <location>
        <begin position="55"/>
        <end position="76"/>
    </location>
</feature>
<dbReference type="PANTHER" id="PTHR21716:SF62">
    <property type="entry name" value="TRANSPORT PROTEIN YDBI-RELATED"/>
    <property type="match status" value="1"/>
</dbReference>
<comment type="similarity">
    <text evidence="2">Belongs to the autoinducer-2 exporter (AI-2E) (TC 2.A.86) family.</text>
</comment>
<feature type="transmembrane region" description="Helical" evidence="7">
    <location>
        <begin position="200"/>
        <end position="222"/>
    </location>
</feature>
<evidence type="ECO:0000256" key="1">
    <source>
        <dbReference type="ARBA" id="ARBA00004141"/>
    </source>
</evidence>
<dbReference type="PANTHER" id="PTHR21716">
    <property type="entry name" value="TRANSMEMBRANE PROTEIN"/>
    <property type="match status" value="1"/>
</dbReference>
<feature type="transmembrane region" description="Helical" evidence="7">
    <location>
        <begin position="142"/>
        <end position="165"/>
    </location>
</feature>
<feature type="region of interest" description="Disordered" evidence="6">
    <location>
        <begin position="363"/>
        <end position="390"/>
    </location>
</feature>
<evidence type="ECO:0000256" key="4">
    <source>
        <dbReference type="ARBA" id="ARBA00022989"/>
    </source>
</evidence>
<keyword evidence="5 7" id="KW-0472">Membrane</keyword>
<feature type="transmembrane region" description="Helical" evidence="7">
    <location>
        <begin position="26"/>
        <end position="43"/>
    </location>
</feature>
<dbReference type="PROSITE" id="PS51257">
    <property type="entry name" value="PROKAR_LIPOPROTEIN"/>
    <property type="match status" value="1"/>
</dbReference>
<keyword evidence="9" id="KW-1185">Reference proteome</keyword>
<evidence type="ECO:0000313" key="8">
    <source>
        <dbReference type="EMBL" id="PHX56573.1"/>
    </source>
</evidence>
<keyword evidence="3 7" id="KW-0812">Transmembrane</keyword>
<protein>
    <submittedName>
        <fullName evidence="8">AI-2E family transporter</fullName>
    </submittedName>
</protein>
<accession>A0A2G4F461</accession>
<reference evidence="8" key="1">
    <citation type="submission" date="2017-10" db="EMBL/GenBank/DDBJ databases">
        <title>Draft genome sequence of the planktic cyanobacteria Tychonema bourrellyi isolated from alpine lentic freshwater.</title>
        <authorList>
            <person name="Tett A."/>
            <person name="Armanini F."/>
            <person name="Asnicar F."/>
            <person name="Boscaini A."/>
            <person name="Pasolli E."/>
            <person name="Zolfo M."/>
            <person name="Donati C."/>
            <person name="Salmaso N."/>
            <person name="Segata N."/>
        </authorList>
    </citation>
    <scope>NUCLEOTIDE SEQUENCE</scope>
    <source>
        <strain evidence="8">FEM_GT703</strain>
    </source>
</reference>
<dbReference type="AlphaFoldDB" id="A0A2G4F461"/>
<dbReference type="EMBL" id="NXIB02000017">
    <property type="protein sequence ID" value="PHX56573.1"/>
    <property type="molecule type" value="Genomic_DNA"/>
</dbReference>
<dbReference type="GO" id="GO:0055085">
    <property type="term" value="P:transmembrane transport"/>
    <property type="evidence" value="ECO:0007669"/>
    <property type="project" value="TreeGrafter"/>
</dbReference>
<comment type="subcellular location">
    <subcellularLocation>
        <location evidence="1">Membrane</location>
        <topology evidence="1">Multi-pass membrane protein</topology>
    </subcellularLocation>
</comment>
<feature type="compositionally biased region" description="Basic and acidic residues" evidence="6">
    <location>
        <begin position="371"/>
        <end position="383"/>
    </location>
</feature>
<evidence type="ECO:0000313" key="9">
    <source>
        <dbReference type="Proteomes" id="UP000226442"/>
    </source>
</evidence>
<dbReference type="RefSeq" id="WP_096831009.1">
    <property type="nucleotide sequence ID" value="NZ_NXIB02000017.1"/>
</dbReference>
<organism evidence="8 9">
    <name type="scientific">Tychonema bourrellyi FEM_GT703</name>
    <dbReference type="NCBI Taxonomy" id="2040638"/>
    <lineage>
        <taxon>Bacteria</taxon>
        <taxon>Bacillati</taxon>
        <taxon>Cyanobacteriota</taxon>
        <taxon>Cyanophyceae</taxon>
        <taxon>Oscillatoriophycideae</taxon>
        <taxon>Oscillatoriales</taxon>
        <taxon>Microcoleaceae</taxon>
        <taxon>Tychonema</taxon>
    </lineage>
</organism>
<dbReference type="InterPro" id="IPR002549">
    <property type="entry name" value="AI-2E-like"/>
</dbReference>
<comment type="caution">
    <text evidence="8">The sequence shown here is derived from an EMBL/GenBank/DDBJ whole genome shotgun (WGS) entry which is preliminary data.</text>
</comment>
<proteinExistence type="inferred from homology"/>
<gene>
    <name evidence="8" type="ORF">CP500_004825</name>
</gene>
<feature type="transmembrane region" description="Helical" evidence="7">
    <location>
        <begin position="228"/>
        <end position="250"/>
    </location>
</feature>
<feature type="transmembrane region" description="Helical" evidence="7">
    <location>
        <begin position="262"/>
        <end position="283"/>
    </location>
</feature>
<dbReference type="OrthoDB" id="506451at2"/>
<sequence length="390" mass="43159">MKLGQWIGLLALIASCYILWQIRQALLLLFAAVVLATALNRLARYLQKFRLTRSIAVLLSVSFLILIFVGLFLIVVPPFAQQFQQLTQRAPQGIAKLNEWIDQIETSFSGQIGQRLPNLDINEIIQQLRPIFNQLVGGAGAFVGNTLGVILSFLLVIVLTLMTLAEPQSYRKAFIQLFPSFYRRRVDGILDECEVALGRWVIGALISMSVITFLSLIGLSVLQVPLPLAHAVVAGLLNLIPNIGPGLSVIPPMTIALLDSPLKSGFVLILYFLIQQFESNLLTPYVMAQQVSLLPAVTLISQVFFATFFGFLGLLLALPLTVVAQVWIREVLIKDILNQWHTNPRNLAAIDTAIYEEYEAIGVTQSQPESDPEHKSEISKNTDDPDDSAV</sequence>